<evidence type="ECO:0000313" key="1">
    <source>
        <dbReference type="EMBL" id="KAL2504825.1"/>
    </source>
</evidence>
<sequence>MKEGLFLRDLRCQVLCPNLAATTPLVVEVVGNVSSPLPTSSMTPILATTISSKVEVVGNVSSSLPTSSTALIPTTTISLIVEVGDDSPSSPKVVVVGSDSLSSLFCHGS</sequence>
<dbReference type="Proteomes" id="UP001604336">
    <property type="component" value="Unassembled WGS sequence"/>
</dbReference>
<comment type="caution">
    <text evidence="1">The sequence shown here is derived from an EMBL/GenBank/DDBJ whole genome shotgun (WGS) entry which is preliminary data.</text>
</comment>
<evidence type="ECO:0000313" key="2">
    <source>
        <dbReference type="Proteomes" id="UP001604336"/>
    </source>
</evidence>
<accession>A0ABD1SWJ5</accession>
<keyword evidence="2" id="KW-1185">Reference proteome</keyword>
<dbReference type="AlphaFoldDB" id="A0ABD1SWJ5"/>
<gene>
    <name evidence="1" type="ORF">Adt_20446</name>
</gene>
<reference evidence="2" key="1">
    <citation type="submission" date="2024-07" db="EMBL/GenBank/DDBJ databases">
        <title>Two chromosome-level genome assemblies of Korean endemic species Abeliophyllum distichum and Forsythia ovata (Oleaceae).</title>
        <authorList>
            <person name="Jang H."/>
        </authorList>
    </citation>
    <scope>NUCLEOTIDE SEQUENCE [LARGE SCALE GENOMIC DNA]</scope>
</reference>
<proteinExistence type="predicted"/>
<name>A0ABD1SWJ5_9LAMI</name>
<protein>
    <submittedName>
        <fullName evidence="1">Uncharacterized protein</fullName>
    </submittedName>
</protein>
<organism evidence="1 2">
    <name type="scientific">Abeliophyllum distichum</name>
    <dbReference type="NCBI Taxonomy" id="126358"/>
    <lineage>
        <taxon>Eukaryota</taxon>
        <taxon>Viridiplantae</taxon>
        <taxon>Streptophyta</taxon>
        <taxon>Embryophyta</taxon>
        <taxon>Tracheophyta</taxon>
        <taxon>Spermatophyta</taxon>
        <taxon>Magnoliopsida</taxon>
        <taxon>eudicotyledons</taxon>
        <taxon>Gunneridae</taxon>
        <taxon>Pentapetalae</taxon>
        <taxon>asterids</taxon>
        <taxon>lamiids</taxon>
        <taxon>Lamiales</taxon>
        <taxon>Oleaceae</taxon>
        <taxon>Forsythieae</taxon>
        <taxon>Abeliophyllum</taxon>
    </lineage>
</organism>
<dbReference type="EMBL" id="JBFOLK010000006">
    <property type="protein sequence ID" value="KAL2504825.1"/>
    <property type="molecule type" value="Genomic_DNA"/>
</dbReference>